<dbReference type="Proteomes" id="UP000076609">
    <property type="component" value="Unassembled WGS sequence"/>
</dbReference>
<evidence type="ECO:0000313" key="3">
    <source>
        <dbReference type="Proteomes" id="UP000076609"/>
    </source>
</evidence>
<gene>
    <name evidence="2" type="ORF">AVT10_05665</name>
</gene>
<sequence length="197" mass="20878">MTLFAGLPAAVSAEEASPGSVTNLSVPAKVPVRFAPAQEIVQDIAAKPEPADDAVDPTDADYATLAAAVAAQPATIDDEELNCVAIGVYYESKGEPLTGQLAVADVILNRTKSGRFPASACGVLTQRSQFSFVKGGRLPDVDTSRPAWKTAVAIARIARNDLWKSPAEGALFFHARRVSPNWGKTRVASLGNHIFYR</sequence>
<dbReference type="Pfam" id="PF07486">
    <property type="entry name" value="Hydrolase_2"/>
    <property type="match status" value="1"/>
</dbReference>
<feature type="domain" description="Cell wall hydrolase SleB" evidence="1">
    <location>
        <begin position="94"/>
        <end position="196"/>
    </location>
</feature>
<organism evidence="2 3">
    <name type="scientific">Sphingomonas hankookensis</name>
    <dbReference type="NCBI Taxonomy" id="563996"/>
    <lineage>
        <taxon>Bacteria</taxon>
        <taxon>Pseudomonadati</taxon>
        <taxon>Pseudomonadota</taxon>
        <taxon>Alphaproteobacteria</taxon>
        <taxon>Sphingomonadales</taxon>
        <taxon>Sphingomonadaceae</taxon>
        <taxon>Sphingomonas</taxon>
    </lineage>
</organism>
<name>A0ABR5YAR1_9SPHN</name>
<evidence type="ECO:0000313" key="2">
    <source>
        <dbReference type="EMBL" id="KZE11798.1"/>
    </source>
</evidence>
<dbReference type="InterPro" id="IPR042047">
    <property type="entry name" value="SleB_dom1"/>
</dbReference>
<dbReference type="InterPro" id="IPR011105">
    <property type="entry name" value="Cell_wall_hydrolase_SleB"/>
</dbReference>
<dbReference type="EMBL" id="LQQO01000034">
    <property type="protein sequence ID" value="KZE11798.1"/>
    <property type="molecule type" value="Genomic_DNA"/>
</dbReference>
<protein>
    <recommendedName>
        <fullName evidence="1">Cell wall hydrolase SleB domain-containing protein</fullName>
    </recommendedName>
</protein>
<dbReference type="Gene3D" id="1.10.10.2520">
    <property type="entry name" value="Cell wall hydrolase SleB, domain 1"/>
    <property type="match status" value="1"/>
</dbReference>
<comment type="caution">
    <text evidence="2">The sequence shown here is derived from an EMBL/GenBank/DDBJ whole genome shotgun (WGS) entry which is preliminary data.</text>
</comment>
<reference evidence="3" key="1">
    <citation type="submission" date="2016-01" db="EMBL/GenBank/DDBJ databases">
        <title>Draft genome of Chromobacterium sp. F49.</title>
        <authorList>
            <person name="Hong K.W."/>
        </authorList>
    </citation>
    <scope>NUCLEOTIDE SEQUENCE [LARGE SCALE GENOMIC DNA]</scope>
    <source>
        <strain evidence="3">CN3</strain>
    </source>
</reference>
<keyword evidence="3" id="KW-1185">Reference proteome</keyword>
<proteinExistence type="predicted"/>
<accession>A0ABR5YAR1</accession>
<evidence type="ECO:0000259" key="1">
    <source>
        <dbReference type="Pfam" id="PF07486"/>
    </source>
</evidence>